<evidence type="ECO:0000313" key="11">
    <source>
        <dbReference type="Proteomes" id="UP001485043"/>
    </source>
</evidence>
<feature type="compositionally biased region" description="Polar residues" evidence="7">
    <location>
        <begin position="114"/>
        <end position="127"/>
    </location>
</feature>
<evidence type="ECO:0000313" key="10">
    <source>
        <dbReference type="EMBL" id="KAK9862800.1"/>
    </source>
</evidence>
<name>A0AAW1T0H2_9CHLO</name>
<dbReference type="EMBL" id="JALJOV010000555">
    <property type="protein sequence ID" value="KAK9862800.1"/>
    <property type="molecule type" value="Genomic_DNA"/>
</dbReference>
<dbReference type="GO" id="GO:0005509">
    <property type="term" value="F:calcium ion binding"/>
    <property type="evidence" value="ECO:0007669"/>
    <property type="project" value="InterPro"/>
</dbReference>
<feature type="transmembrane region" description="Helical" evidence="8">
    <location>
        <begin position="709"/>
        <end position="730"/>
    </location>
</feature>
<keyword evidence="6 8" id="KW-0472">Membrane</keyword>
<protein>
    <recommendedName>
        <fullName evidence="9">EF-hand domain-containing protein</fullName>
    </recommendedName>
</protein>
<feature type="compositionally biased region" description="Low complexity" evidence="7">
    <location>
        <begin position="1"/>
        <end position="13"/>
    </location>
</feature>
<evidence type="ECO:0000256" key="5">
    <source>
        <dbReference type="ARBA" id="ARBA00022989"/>
    </source>
</evidence>
<dbReference type="Pfam" id="PF00924">
    <property type="entry name" value="MS_channel_2nd"/>
    <property type="match status" value="1"/>
</dbReference>
<evidence type="ECO:0000259" key="9">
    <source>
        <dbReference type="PROSITE" id="PS50222"/>
    </source>
</evidence>
<feature type="transmembrane region" description="Helical" evidence="8">
    <location>
        <begin position="294"/>
        <end position="311"/>
    </location>
</feature>
<dbReference type="InterPro" id="IPR002048">
    <property type="entry name" value="EF_hand_dom"/>
</dbReference>
<feature type="transmembrane region" description="Helical" evidence="8">
    <location>
        <begin position="684"/>
        <end position="703"/>
    </location>
</feature>
<feature type="transmembrane region" description="Helical" evidence="8">
    <location>
        <begin position="251"/>
        <end position="273"/>
    </location>
</feature>
<gene>
    <name evidence="10" type="ORF">WJX84_008335</name>
</gene>
<dbReference type="PANTHER" id="PTHR31618:SF1">
    <property type="entry name" value="EF-HAND DOMAIN-CONTAINING PROTEIN"/>
    <property type="match status" value="1"/>
</dbReference>
<feature type="transmembrane region" description="Helical" evidence="8">
    <location>
        <begin position="323"/>
        <end position="344"/>
    </location>
</feature>
<comment type="caution">
    <text evidence="10">The sequence shown here is derived from an EMBL/GenBank/DDBJ whole genome shotgun (WGS) entry which is preliminary data.</text>
</comment>
<dbReference type="Proteomes" id="UP001485043">
    <property type="component" value="Unassembled WGS sequence"/>
</dbReference>
<evidence type="ECO:0000256" key="3">
    <source>
        <dbReference type="ARBA" id="ARBA00022692"/>
    </source>
</evidence>
<dbReference type="InterPro" id="IPR010920">
    <property type="entry name" value="LSM_dom_sf"/>
</dbReference>
<dbReference type="SUPFAM" id="SSF47473">
    <property type="entry name" value="EF-hand"/>
    <property type="match status" value="1"/>
</dbReference>
<organism evidence="10 11">
    <name type="scientific">Apatococcus fuscideae</name>
    <dbReference type="NCBI Taxonomy" id="2026836"/>
    <lineage>
        <taxon>Eukaryota</taxon>
        <taxon>Viridiplantae</taxon>
        <taxon>Chlorophyta</taxon>
        <taxon>core chlorophytes</taxon>
        <taxon>Trebouxiophyceae</taxon>
        <taxon>Chlorellales</taxon>
        <taxon>Chlorellaceae</taxon>
        <taxon>Apatococcus</taxon>
    </lineage>
</organism>
<dbReference type="InterPro" id="IPR018247">
    <property type="entry name" value="EF_Hand_1_Ca_BS"/>
</dbReference>
<reference evidence="10 11" key="1">
    <citation type="journal article" date="2024" name="Nat. Commun.">
        <title>Phylogenomics reveals the evolutionary origins of lichenization in chlorophyte algae.</title>
        <authorList>
            <person name="Puginier C."/>
            <person name="Libourel C."/>
            <person name="Otte J."/>
            <person name="Skaloud P."/>
            <person name="Haon M."/>
            <person name="Grisel S."/>
            <person name="Petersen M."/>
            <person name="Berrin J.G."/>
            <person name="Delaux P.M."/>
            <person name="Dal Grande F."/>
            <person name="Keller J."/>
        </authorList>
    </citation>
    <scope>NUCLEOTIDE SEQUENCE [LARGE SCALE GENOMIC DNA]</scope>
    <source>
        <strain evidence="10 11">SAG 2523</strain>
    </source>
</reference>
<evidence type="ECO:0000256" key="2">
    <source>
        <dbReference type="ARBA" id="ARBA00008017"/>
    </source>
</evidence>
<dbReference type="GO" id="GO:0008381">
    <property type="term" value="F:mechanosensitive monoatomic ion channel activity"/>
    <property type="evidence" value="ECO:0007669"/>
    <property type="project" value="TreeGrafter"/>
</dbReference>
<feature type="transmembrane region" description="Helical" evidence="8">
    <location>
        <begin position="211"/>
        <end position="231"/>
    </location>
</feature>
<evidence type="ECO:0000256" key="1">
    <source>
        <dbReference type="ARBA" id="ARBA00004141"/>
    </source>
</evidence>
<dbReference type="GO" id="GO:0005886">
    <property type="term" value="C:plasma membrane"/>
    <property type="evidence" value="ECO:0007669"/>
    <property type="project" value="TreeGrafter"/>
</dbReference>
<dbReference type="InterPro" id="IPR023408">
    <property type="entry name" value="MscS_beta-dom_sf"/>
</dbReference>
<feature type="domain" description="EF-hand" evidence="9">
    <location>
        <begin position="631"/>
        <end position="666"/>
    </location>
</feature>
<feature type="region of interest" description="Disordered" evidence="7">
    <location>
        <begin position="1"/>
        <end position="28"/>
    </location>
</feature>
<dbReference type="PROSITE" id="PS00018">
    <property type="entry name" value="EF_HAND_1"/>
    <property type="match status" value="1"/>
</dbReference>
<keyword evidence="5 8" id="KW-1133">Transmembrane helix</keyword>
<dbReference type="AlphaFoldDB" id="A0AAW1T0H2"/>
<keyword evidence="4" id="KW-0106">Calcium</keyword>
<evidence type="ECO:0000256" key="6">
    <source>
        <dbReference type="ARBA" id="ARBA00023136"/>
    </source>
</evidence>
<comment type="subcellular location">
    <subcellularLocation>
        <location evidence="1">Membrane</location>
        <topology evidence="1">Multi-pass membrane protein</topology>
    </subcellularLocation>
</comment>
<accession>A0AAW1T0H2</accession>
<dbReference type="PANTHER" id="PTHR31618">
    <property type="entry name" value="MECHANOSENSITIVE ION CHANNEL PROTEIN 5"/>
    <property type="match status" value="1"/>
</dbReference>
<evidence type="ECO:0000256" key="4">
    <source>
        <dbReference type="ARBA" id="ARBA00022837"/>
    </source>
</evidence>
<keyword evidence="11" id="KW-1185">Reference proteome</keyword>
<dbReference type="Gene3D" id="2.30.30.60">
    <property type="match status" value="1"/>
</dbReference>
<comment type="similarity">
    <text evidence="2">Belongs to the MscS (TC 1.A.23) family.</text>
</comment>
<sequence length="936" mass="103395">MYSRSARSARSTAEYTGQLPAPSGSSFGSQDNVPLLSRFVTDVNQGSIRAFGSTFGFGYGDPPPKRTPSIRRASFGGALELQTFPNGPEAMASGPYTPAMSLLGVPVSAIRHSTSEGSKADASNTEPADSFAITIDPGDGRSVRISDAGMPVGAGLTGTVMHNAAGDLHMSNGPALGPLKVPQRQDSLIKEFDEDLPEAQRIPPFAARLRFILTCLPVLFTLFFLVAGTLLYTNKDHVKAFEMQEWRWCFFLAGVAPIYYLAEVIVRVLVFMVESQFFTTPQALYFTVSIRRPAARLLRAIFLIPLFVLTFQDKKDSPPAVTAAWATLIKVLICIVLAASADLLKVLCAKMMASHFHRKAHFDKMQDAINKEFVLHSLSQPRKLPGTSSAGVSLLASQKSFAALDHNIWDGIANSTRTMSSAVLNTVGTLNQNLRRRMRQAAVKAHLSSNGARSTSKPFDFYDKPAAVLQGRSSMAGSVFGSPTGIAAEHRDKEYQQMKPSGAGMSSGTGASAFKELTACPSMMSRAPLQDLRESSNTMTRKTFLPQPVDPMAEPIMDPTDNDFMRKLHAFEEHLRENKLKMTFTEQMGSAAEDQVNSKKEAKKLAFYLFWNLRPCHDRDHVCLTDLEQLLPKEKAARALKVLDVDGDGKVSLHDMRDAVIQIYNERKNLAFTLKDTWTVVGKLEFVIGISIHLLFGFFYLLIFEVNVAQVWLSFSSVILAFTFIFGASLQRMYENVIFLFVVHPYDVGDALMVDNVWHSVVEISLQTTALVRWDGIKMWIPNSKIRAGEVANISSSQNRWEGFKVMVDIHTTSEQFDLLDKHVTSFLNSKPASFTGAHLVCANFAGDPLKFTLCVFWEFSHPGIELGRLARDRHALYMNICEALRAFGVHYTLPRYEAAVPMAGAQQAGNPFPERPMGEAQPFMPSFMQPGGLKI</sequence>
<dbReference type="InterPro" id="IPR006685">
    <property type="entry name" value="MscS_channel_2nd"/>
</dbReference>
<keyword evidence="3 8" id="KW-0812">Transmembrane</keyword>
<feature type="region of interest" description="Disordered" evidence="7">
    <location>
        <begin position="114"/>
        <end position="133"/>
    </location>
</feature>
<dbReference type="GO" id="GO:0006820">
    <property type="term" value="P:monoatomic anion transport"/>
    <property type="evidence" value="ECO:0007669"/>
    <property type="project" value="TreeGrafter"/>
</dbReference>
<dbReference type="SUPFAM" id="SSF50182">
    <property type="entry name" value="Sm-like ribonucleoproteins"/>
    <property type="match status" value="1"/>
</dbReference>
<dbReference type="InterPro" id="IPR011992">
    <property type="entry name" value="EF-hand-dom_pair"/>
</dbReference>
<proteinExistence type="inferred from homology"/>
<dbReference type="InterPro" id="IPR016688">
    <property type="entry name" value="MscS-like_plants/fungi"/>
</dbReference>
<evidence type="ECO:0000256" key="8">
    <source>
        <dbReference type="SAM" id="Phobius"/>
    </source>
</evidence>
<dbReference type="PROSITE" id="PS50222">
    <property type="entry name" value="EF_HAND_2"/>
    <property type="match status" value="1"/>
</dbReference>
<evidence type="ECO:0000256" key="7">
    <source>
        <dbReference type="SAM" id="MobiDB-lite"/>
    </source>
</evidence>